<name>A0A7J5MXZ8_BIFAD</name>
<proteinExistence type="predicted"/>
<protein>
    <submittedName>
        <fullName evidence="1">Terminase</fullName>
    </submittedName>
</protein>
<organism evidence="1 2">
    <name type="scientific">Bifidobacterium adolescentis</name>
    <dbReference type="NCBI Taxonomy" id="1680"/>
    <lineage>
        <taxon>Bacteria</taxon>
        <taxon>Bacillati</taxon>
        <taxon>Actinomycetota</taxon>
        <taxon>Actinomycetes</taxon>
        <taxon>Bifidobacteriales</taxon>
        <taxon>Bifidobacteriaceae</taxon>
        <taxon>Bifidobacterium</taxon>
    </lineage>
</organism>
<reference evidence="1 2" key="1">
    <citation type="journal article" date="2019" name="Nat. Med.">
        <title>A library of human gut bacterial isolates paired with longitudinal multiomics data enables mechanistic microbiome research.</title>
        <authorList>
            <person name="Poyet M."/>
            <person name="Groussin M."/>
            <person name="Gibbons S.M."/>
            <person name="Avila-Pacheco J."/>
            <person name="Jiang X."/>
            <person name="Kearney S.M."/>
            <person name="Perrotta A.R."/>
            <person name="Berdy B."/>
            <person name="Zhao S."/>
            <person name="Lieberman T.D."/>
            <person name="Swanson P.K."/>
            <person name="Smith M."/>
            <person name="Roesemann S."/>
            <person name="Alexander J.E."/>
            <person name="Rich S.A."/>
            <person name="Livny J."/>
            <person name="Vlamakis H."/>
            <person name="Clish C."/>
            <person name="Bullock K."/>
            <person name="Deik A."/>
            <person name="Scott J."/>
            <person name="Pierce K.A."/>
            <person name="Xavier R.J."/>
            <person name="Alm E.J."/>
        </authorList>
    </citation>
    <scope>NUCLEOTIDE SEQUENCE [LARGE SCALE GENOMIC DNA]</scope>
    <source>
        <strain evidence="1 2">BIOML-A190</strain>
    </source>
</reference>
<accession>A0A7J5MXZ8</accession>
<dbReference type="EMBL" id="WDLT01000004">
    <property type="protein sequence ID" value="KAB5746962.1"/>
    <property type="molecule type" value="Genomic_DNA"/>
</dbReference>
<dbReference type="SUPFAM" id="SSF52540">
    <property type="entry name" value="P-loop containing nucleoside triphosphate hydrolases"/>
    <property type="match status" value="1"/>
</dbReference>
<sequence length="485" mass="52584">MASKTNPSTPKLSDAARVLNIPDGIVTTGFGRVRRVADRLGIRFDRWQEGIGTLMLAKRADGTYASSVGGIGMSICRQTGKTFTVGTIIVILCLTTPNLKVIWTAHRTRTSAETFKSMQALVKRPGLSRHCKAIRQTNGQEEIAFADGSRILFGAREQGFGRGFAAVDVIIFDEAQILTEKALEDMIPTANAAKNPLIIHMGTPPRPVDPGEVFTARRTAGLNHDPDSTWIEFGADRDCDTADPDAWAQANPSYPHRTTANAMLRMLKNLGEDSFRREALGIWDQDTEHAAIDPELWAQAATPTRAPGGWTAMAIDMPPHRGWITIGACQAYEDGTAYIDIAALKGVKKHGTKWPVDFLARRWPHLAAVVIDAQSPATVLIPPLKAAGIDVTVTSASDMGKACGRLLDMLQYHELRHKPDVRPLDQAVAGATVRKIGVEGAFGWNKLGSDVDISPLVAATLALHGAVTSTRRPGDEPEQRMIELP</sequence>
<dbReference type="InterPro" id="IPR027417">
    <property type="entry name" value="P-loop_NTPase"/>
</dbReference>
<evidence type="ECO:0000313" key="2">
    <source>
        <dbReference type="Proteomes" id="UP000437631"/>
    </source>
</evidence>
<dbReference type="AlphaFoldDB" id="A0A7J5MXZ8"/>
<dbReference type="Proteomes" id="UP000437631">
    <property type="component" value="Unassembled WGS sequence"/>
</dbReference>
<gene>
    <name evidence="1" type="ORF">GA752_05115</name>
</gene>
<evidence type="ECO:0000313" key="1">
    <source>
        <dbReference type="EMBL" id="KAB5746962.1"/>
    </source>
</evidence>
<comment type="caution">
    <text evidence="1">The sequence shown here is derived from an EMBL/GenBank/DDBJ whole genome shotgun (WGS) entry which is preliminary data.</text>
</comment>
<dbReference type="Gene3D" id="3.40.50.300">
    <property type="entry name" value="P-loop containing nucleotide triphosphate hydrolases"/>
    <property type="match status" value="1"/>
</dbReference>